<evidence type="ECO:0000259" key="1">
    <source>
        <dbReference type="Pfam" id="PF00534"/>
    </source>
</evidence>
<dbReference type="Proteomes" id="UP000064967">
    <property type="component" value="Chromosome"/>
</dbReference>
<dbReference type="PANTHER" id="PTHR45947:SF15">
    <property type="entry name" value="TEICHURONIC ACID BIOSYNTHESIS GLYCOSYLTRANSFERASE TUAC-RELATED"/>
    <property type="match status" value="1"/>
</dbReference>
<feature type="domain" description="Glycosyl transferase family 1" evidence="1">
    <location>
        <begin position="203"/>
        <end position="302"/>
    </location>
</feature>
<name>A0A0K1PY40_9BACT</name>
<dbReference type="EMBL" id="CP012333">
    <property type="protein sequence ID" value="AKU98064.1"/>
    <property type="molecule type" value="Genomic_DNA"/>
</dbReference>
<gene>
    <name evidence="2" type="ORF">AKJ09_04728</name>
</gene>
<proteinExistence type="predicted"/>
<reference evidence="2 3" key="1">
    <citation type="submission" date="2015-08" db="EMBL/GenBank/DDBJ databases">
        <authorList>
            <person name="Babu N.S."/>
            <person name="Beckwith C.J."/>
            <person name="Beseler K.G."/>
            <person name="Brison A."/>
            <person name="Carone J.V."/>
            <person name="Caskin T.P."/>
            <person name="Diamond M."/>
            <person name="Durham M.E."/>
            <person name="Foxe J.M."/>
            <person name="Go M."/>
            <person name="Henderson B.A."/>
            <person name="Jones I.B."/>
            <person name="McGettigan J.A."/>
            <person name="Micheletti S.J."/>
            <person name="Nasrallah M.E."/>
            <person name="Ortiz D."/>
            <person name="Piller C.R."/>
            <person name="Privatt S.R."/>
            <person name="Schneider S.L."/>
            <person name="Sharp S."/>
            <person name="Smith T.C."/>
            <person name="Stanton J.D."/>
            <person name="Ullery H.E."/>
            <person name="Wilson R.J."/>
            <person name="Serrano M.G."/>
            <person name="Buck G."/>
            <person name="Lee V."/>
            <person name="Wang Y."/>
            <person name="Carvalho R."/>
            <person name="Voegtly L."/>
            <person name="Shi R."/>
            <person name="Duckworth R."/>
            <person name="Johnson A."/>
            <person name="Loviza R."/>
            <person name="Walstead R."/>
            <person name="Shah Z."/>
            <person name="Kiflezghi M."/>
            <person name="Wade K."/>
            <person name="Ball S.L."/>
            <person name="Bradley K.W."/>
            <person name="Asai D.J."/>
            <person name="Bowman C.A."/>
            <person name="Russell D.A."/>
            <person name="Pope W.H."/>
            <person name="Jacobs-Sera D."/>
            <person name="Hendrix R.W."/>
            <person name="Hatfull G.F."/>
        </authorList>
    </citation>
    <scope>NUCLEOTIDE SEQUENCE [LARGE SCALE GENOMIC DNA]</scope>
    <source>
        <strain evidence="2 3">DSM 27648</strain>
    </source>
</reference>
<organism evidence="2 3">
    <name type="scientific">Labilithrix luteola</name>
    <dbReference type="NCBI Taxonomy" id="1391654"/>
    <lineage>
        <taxon>Bacteria</taxon>
        <taxon>Pseudomonadati</taxon>
        <taxon>Myxococcota</taxon>
        <taxon>Polyangia</taxon>
        <taxon>Polyangiales</taxon>
        <taxon>Labilitrichaceae</taxon>
        <taxon>Labilithrix</taxon>
    </lineage>
</organism>
<dbReference type="InterPro" id="IPR050194">
    <property type="entry name" value="Glycosyltransferase_grp1"/>
</dbReference>
<sequence length="307" mass="33401">MPETRGASRSTIWVITTSYPVDEGDPSGHFVQAEVRELELAGHSVTVLKPRAGGAFGWPGAATRLRGRPWRAIDAAGFVATAAMRVRLGKPSRIIAHWALPGAFPIALGADLEGVDLEVVSHGGDVRLLRALPARIRSSIVRRIAERASRWRFVSDALLEELTSSLAHDDAQRVKAVAIVQPSPLTMPNVEEGVRARRTALGSRRLYVTAGRLVPSKRVDKVIDYVATERHDQAPVLVVLGDGPQRECLQEQAQRWGIDARFLGKTPRTEALSWIGAADEVVHASRAEGLSTVLREAEHLGVKITLL</sequence>
<protein>
    <recommendedName>
        <fullName evidence="1">Glycosyl transferase family 1 domain-containing protein</fullName>
    </recommendedName>
</protein>
<keyword evidence="3" id="KW-1185">Reference proteome</keyword>
<dbReference type="Pfam" id="PF00534">
    <property type="entry name" value="Glycos_transf_1"/>
    <property type="match status" value="1"/>
</dbReference>
<dbReference type="KEGG" id="llu:AKJ09_04728"/>
<dbReference type="AlphaFoldDB" id="A0A0K1PY40"/>
<dbReference type="InterPro" id="IPR001296">
    <property type="entry name" value="Glyco_trans_1"/>
</dbReference>
<dbReference type="Gene3D" id="3.40.50.2000">
    <property type="entry name" value="Glycogen Phosphorylase B"/>
    <property type="match status" value="2"/>
</dbReference>
<dbReference type="RefSeq" id="WP_169927730.1">
    <property type="nucleotide sequence ID" value="NZ_CP012333.1"/>
</dbReference>
<dbReference type="GO" id="GO:0016757">
    <property type="term" value="F:glycosyltransferase activity"/>
    <property type="evidence" value="ECO:0007669"/>
    <property type="project" value="InterPro"/>
</dbReference>
<accession>A0A0K1PY40</accession>
<evidence type="ECO:0000313" key="2">
    <source>
        <dbReference type="EMBL" id="AKU98064.1"/>
    </source>
</evidence>
<dbReference type="STRING" id="1391654.AKJ09_04728"/>
<evidence type="ECO:0000313" key="3">
    <source>
        <dbReference type="Proteomes" id="UP000064967"/>
    </source>
</evidence>
<dbReference type="SUPFAM" id="SSF53756">
    <property type="entry name" value="UDP-Glycosyltransferase/glycogen phosphorylase"/>
    <property type="match status" value="1"/>
</dbReference>
<dbReference type="PANTHER" id="PTHR45947">
    <property type="entry name" value="SULFOQUINOVOSYL TRANSFERASE SQD2"/>
    <property type="match status" value="1"/>
</dbReference>